<feature type="chain" id="PRO_5039888766" evidence="4">
    <location>
        <begin position="28"/>
        <end position="313"/>
    </location>
</feature>
<evidence type="ECO:0000313" key="6">
    <source>
        <dbReference type="EMBL" id="PZP55350.1"/>
    </source>
</evidence>
<evidence type="ECO:0000256" key="3">
    <source>
        <dbReference type="SAM" id="MobiDB-lite"/>
    </source>
</evidence>
<protein>
    <submittedName>
        <fullName evidence="6">Tol-pal system protein YbgF</fullName>
    </submittedName>
</protein>
<organism evidence="6 7">
    <name type="scientific">Micavibrio aeruginosavorus</name>
    <dbReference type="NCBI Taxonomy" id="349221"/>
    <lineage>
        <taxon>Bacteria</taxon>
        <taxon>Pseudomonadati</taxon>
        <taxon>Bdellovibrionota</taxon>
        <taxon>Bdellovibrionia</taxon>
        <taxon>Bdellovibrionales</taxon>
        <taxon>Pseudobdellovibrionaceae</taxon>
        <taxon>Micavibrio</taxon>
    </lineage>
</organism>
<dbReference type="Proteomes" id="UP000249739">
    <property type="component" value="Unassembled WGS sequence"/>
</dbReference>
<dbReference type="Gene3D" id="1.25.40.10">
    <property type="entry name" value="Tetratricopeptide repeat domain"/>
    <property type="match status" value="1"/>
</dbReference>
<evidence type="ECO:0000313" key="7">
    <source>
        <dbReference type="Proteomes" id="UP000249739"/>
    </source>
</evidence>
<proteinExistence type="inferred from homology"/>
<dbReference type="InterPro" id="IPR039565">
    <property type="entry name" value="BamD-like"/>
</dbReference>
<keyword evidence="1 4" id="KW-0732">Signal</keyword>
<dbReference type="NCBIfam" id="TIGR02795">
    <property type="entry name" value="tol_pal_ybgF"/>
    <property type="match status" value="1"/>
</dbReference>
<comment type="caution">
    <text evidence="6">The sequence shown here is derived from an EMBL/GenBank/DDBJ whole genome shotgun (WGS) entry which is preliminary data.</text>
</comment>
<sequence>MKAKHSFSGRPFSIFLAALFLSTAAFAQVNEAPVRYGNGGFAPTDLSSSSSDDMTGGVVASPSGAPSSNSYQANLEVRLSDLENQMRTMRGQLEEKDFQINQLKTQLEKSLSDIEMRLGNGGVPTSGAGVVSPPSNNGSLQTNDYTDAPPQPNADPNAPATNSPTTQNLGSINQAPNGVPIAPSSGDAASQYESAFAKLKSGDYATAQVEFDQFLKKNPSHQLAANATYWYGETFYAQQKYSESTRIFAESYKKYPKGPKAADSLLKLGMSLGGAGKTKEACVALKQLKKQYPAGSSTVLKRADSEISKLACS</sequence>
<name>A0A2W5FNC7_9BACT</name>
<dbReference type="EMBL" id="QFOT01000074">
    <property type="protein sequence ID" value="PZP55350.1"/>
    <property type="molecule type" value="Genomic_DNA"/>
</dbReference>
<gene>
    <name evidence="6" type="primary">ygbF</name>
    <name evidence="6" type="ORF">DI586_07200</name>
</gene>
<feature type="region of interest" description="Disordered" evidence="3">
    <location>
        <begin position="46"/>
        <end position="70"/>
    </location>
</feature>
<dbReference type="AlphaFoldDB" id="A0A2W5FNC7"/>
<dbReference type="InterPro" id="IPR019734">
    <property type="entry name" value="TPR_rpt"/>
</dbReference>
<feature type="domain" description="Outer membrane lipoprotein BamD-like" evidence="5">
    <location>
        <begin position="188"/>
        <end position="251"/>
    </location>
</feature>
<feature type="compositionally biased region" description="Polar residues" evidence="3">
    <location>
        <begin position="133"/>
        <end position="145"/>
    </location>
</feature>
<evidence type="ECO:0000256" key="4">
    <source>
        <dbReference type="SAM" id="SignalP"/>
    </source>
</evidence>
<dbReference type="GO" id="GO:0070206">
    <property type="term" value="P:protein trimerization"/>
    <property type="evidence" value="ECO:0007669"/>
    <property type="project" value="InterPro"/>
</dbReference>
<dbReference type="Gene3D" id="1.20.5.110">
    <property type="match status" value="1"/>
</dbReference>
<keyword evidence="2" id="KW-0175">Coiled coil</keyword>
<feature type="compositionally biased region" description="Low complexity" evidence="3">
    <location>
        <begin position="154"/>
        <end position="168"/>
    </location>
</feature>
<dbReference type="HAMAP" id="MF_02066">
    <property type="entry name" value="CpoB"/>
    <property type="match status" value="1"/>
</dbReference>
<dbReference type="InterPro" id="IPR011990">
    <property type="entry name" value="TPR-like_helical_dom_sf"/>
</dbReference>
<dbReference type="Pfam" id="PF13174">
    <property type="entry name" value="TPR_6"/>
    <property type="match status" value="1"/>
</dbReference>
<dbReference type="Pfam" id="PF13525">
    <property type="entry name" value="YfiO"/>
    <property type="match status" value="1"/>
</dbReference>
<reference evidence="6 7" key="1">
    <citation type="submission" date="2017-08" db="EMBL/GenBank/DDBJ databases">
        <title>Infants hospitalized years apart are colonized by the same room-sourced microbial strains.</title>
        <authorList>
            <person name="Brooks B."/>
            <person name="Olm M.R."/>
            <person name="Firek B.A."/>
            <person name="Baker R."/>
            <person name="Thomas B.C."/>
            <person name="Morowitz M.J."/>
            <person name="Banfield J.F."/>
        </authorList>
    </citation>
    <scope>NUCLEOTIDE SEQUENCE [LARGE SCALE GENOMIC DNA]</scope>
    <source>
        <strain evidence="6">S2_006_000_R2_64</strain>
    </source>
</reference>
<dbReference type="GO" id="GO:0051301">
    <property type="term" value="P:cell division"/>
    <property type="evidence" value="ECO:0007669"/>
    <property type="project" value="InterPro"/>
</dbReference>
<dbReference type="SUPFAM" id="SSF48452">
    <property type="entry name" value="TPR-like"/>
    <property type="match status" value="1"/>
</dbReference>
<feature type="coiled-coil region" evidence="2">
    <location>
        <begin position="72"/>
        <end position="99"/>
    </location>
</feature>
<evidence type="ECO:0000256" key="1">
    <source>
        <dbReference type="ARBA" id="ARBA00022729"/>
    </source>
</evidence>
<feature type="region of interest" description="Disordered" evidence="3">
    <location>
        <begin position="117"/>
        <end position="187"/>
    </location>
</feature>
<evidence type="ECO:0000259" key="5">
    <source>
        <dbReference type="Pfam" id="PF13525"/>
    </source>
</evidence>
<dbReference type="InterPro" id="IPR034706">
    <property type="entry name" value="CpoB"/>
</dbReference>
<accession>A0A2W5FNC7</accession>
<feature type="signal peptide" evidence="4">
    <location>
        <begin position="1"/>
        <end position="27"/>
    </location>
</feature>
<dbReference type="InterPro" id="IPR014162">
    <property type="entry name" value="CpoB_C"/>
</dbReference>
<evidence type="ECO:0000256" key="2">
    <source>
        <dbReference type="SAM" id="Coils"/>
    </source>
</evidence>